<reference evidence="6" key="1">
    <citation type="journal article" date="2019" name="Int. J. Syst. Evol. Microbiol.">
        <title>The Global Catalogue of Microorganisms (GCM) 10K type strain sequencing project: providing services to taxonomists for standard genome sequencing and annotation.</title>
        <authorList>
            <consortium name="The Broad Institute Genomics Platform"/>
            <consortium name="The Broad Institute Genome Sequencing Center for Infectious Disease"/>
            <person name="Wu L."/>
            <person name="Ma J."/>
        </authorList>
    </citation>
    <scope>NUCLEOTIDE SEQUENCE [LARGE SCALE GENOMIC DNA]</scope>
    <source>
        <strain evidence="6">JCM 17919</strain>
    </source>
</reference>
<evidence type="ECO:0000256" key="1">
    <source>
        <dbReference type="ARBA" id="ARBA00022555"/>
    </source>
</evidence>
<keyword evidence="6" id="KW-1185">Reference proteome</keyword>
<dbReference type="Pfam" id="PF01588">
    <property type="entry name" value="tRNA_bind"/>
    <property type="match status" value="1"/>
</dbReference>
<dbReference type="InterPro" id="IPR051270">
    <property type="entry name" value="Tyrosine-tRNA_ligase_regulator"/>
</dbReference>
<protein>
    <recommendedName>
        <fullName evidence="4">tRNA-binding domain-containing protein</fullName>
    </recommendedName>
</protein>
<evidence type="ECO:0000313" key="6">
    <source>
        <dbReference type="Proteomes" id="UP001501725"/>
    </source>
</evidence>
<dbReference type="PANTHER" id="PTHR11586">
    <property type="entry name" value="TRNA-AMINOACYLATION COFACTOR ARC1 FAMILY MEMBER"/>
    <property type="match status" value="1"/>
</dbReference>
<evidence type="ECO:0000256" key="3">
    <source>
        <dbReference type="PROSITE-ProRule" id="PRU00209"/>
    </source>
</evidence>
<evidence type="ECO:0000259" key="4">
    <source>
        <dbReference type="PROSITE" id="PS50886"/>
    </source>
</evidence>
<dbReference type="EMBL" id="BAABGY010000007">
    <property type="protein sequence ID" value="GAA4329855.1"/>
    <property type="molecule type" value="Genomic_DNA"/>
</dbReference>
<proteinExistence type="predicted"/>
<dbReference type="PANTHER" id="PTHR11586:SF37">
    <property type="entry name" value="TRNA-BINDING DOMAIN-CONTAINING PROTEIN"/>
    <property type="match status" value="1"/>
</dbReference>
<keyword evidence="2 3" id="KW-0694">RNA-binding</keyword>
<feature type="domain" description="TRNA-binding" evidence="4">
    <location>
        <begin position="40"/>
        <end position="144"/>
    </location>
</feature>
<accession>A0ABP8GTY9</accession>
<evidence type="ECO:0000313" key="5">
    <source>
        <dbReference type="EMBL" id="GAA4329855.1"/>
    </source>
</evidence>
<dbReference type="CDD" id="cd02798">
    <property type="entry name" value="tRNA_bind_CsaA"/>
    <property type="match status" value="1"/>
</dbReference>
<name>A0ABP8GTY9_9BACT</name>
<dbReference type="SUPFAM" id="SSF50249">
    <property type="entry name" value="Nucleic acid-binding proteins"/>
    <property type="match status" value="1"/>
</dbReference>
<dbReference type="NCBIfam" id="NF007494">
    <property type="entry name" value="PRK10089.1-3"/>
    <property type="match status" value="1"/>
</dbReference>
<comment type="caution">
    <text evidence="5">The sequence shown here is derived from an EMBL/GenBank/DDBJ whole genome shotgun (WGS) entry which is preliminary data.</text>
</comment>
<dbReference type="Gene3D" id="2.40.50.140">
    <property type="entry name" value="Nucleic acid-binding proteins"/>
    <property type="match status" value="1"/>
</dbReference>
<keyword evidence="1 3" id="KW-0820">tRNA-binding</keyword>
<dbReference type="NCBIfam" id="TIGR02222">
    <property type="entry name" value="chap_CsaA"/>
    <property type="match status" value="1"/>
</dbReference>
<dbReference type="InterPro" id="IPR012340">
    <property type="entry name" value="NA-bd_OB-fold"/>
</dbReference>
<dbReference type="InterPro" id="IPR002547">
    <property type="entry name" value="tRNA-bd_dom"/>
</dbReference>
<dbReference type="Proteomes" id="UP001501725">
    <property type="component" value="Unassembled WGS sequence"/>
</dbReference>
<sequence length="144" mass="16060">MQLSVVSDHCCSFETLLSVGSNYGRSFIYLHPMEHISWNDFEKIDIRTGTIVQAEPFEGTRKPAYKLQVDFGAELGVKRSSAQITKHYNPLDLVGRQVVAVVNFPPKQIANFFSECLVLGVYDAHNDVVLLQPAHPVDNGKKIG</sequence>
<dbReference type="InterPro" id="IPR008231">
    <property type="entry name" value="CsaA"/>
</dbReference>
<evidence type="ECO:0000256" key="2">
    <source>
        <dbReference type="ARBA" id="ARBA00022884"/>
    </source>
</evidence>
<dbReference type="PROSITE" id="PS50886">
    <property type="entry name" value="TRBD"/>
    <property type="match status" value="1"/>
</dbReference>
<dbReference type="NCBIfam" id="NF007495">
    <property type="entry name" value="PRK10089.1-4"/>
    <property type="match status" value="1"/>
</dbReference>
<organism evidence="5 6">
    <name type="scientific">Flaviaesturariibacter amylovorans</name>
    <dbReference type="NCBI Taxonomy" id="1084520"/>
    <lineage>
        <taxon>Bacteria</taxon>
        <taxon>Pseudomonadati</taxon>
        <taxon>Bacteroidota</taxon>
        <taxon>Chitinophagia</taxon>
        <taxon>Chitinophagales</taxon>
        <taxon>Chitinophagaceae</taxon>
        <taxon>Flaviaestuariibacter</taxon>
    </lineage>
</organism>
<gene>
    <name evidence="5" type="ORF">GCM10023184_20720</name>
</gene>